<dbReference type="InterPro" id="IPR029480">
    <property type="entry name" value="Transpos_assoc"/>
</dbReference>
<evidence type="ECO:0000313" key="2">
    <source>
        <dbReference type="EMBL" id="KAF9620941.1"/>
    </source>
</evidence>
<name>A0A835IN07_9MAGN</name>
<dbReference type="Pfam" id="PF13963">
    <property type="entry name" value="Transpos_assoc"/>
    <property type="match status" value="1"/>
</dbReference>
<dbReference type="Proteomes" id="UP000631114">
    <property type="component" value="Unassembled WGS sequence"/>
</dbReference>
<dbReference type="AlphaFoldDB" id="A0A835IN07"/>
<comment type="caution">
    <text evidence="2">The sequence shown here is derived from an EMBL/GenBank/DDBJ whole genome shotgun (WGS) entry which is preliminary data.</text>
</comment>
<dbReference type="OrthoDB" id="1932595at2759"/>
<dbReference type="EMBL" id="JADFTS010000002">
    <property type="protein sequence ID" value="KAF9620941.1"/>
    <property type="molecule type" value="Genomic_DNA"/>
</dbReference>
<sequence>MRDSLGKGTWSSCPCAKCCNVRGMVDPKTIFVHLVRYGFDESYTTWYFHGESFVNNVGNFEPFGSSSHNSPEDTHPQEINFVNEELRTVQLDDLDECVDKISSDEDFNADEISSDEISSDENFLFSPHNVDVMHVEKNVAENLIATILDSDPKARPLASDPFMILNLLHEEINIL</sequence>
<evidence type="ECO:0000259" key="1">
    <source>
        <dbReference type="Pfam" id="PF13963"/>
    </source>
</evidence>
<feature type="domain" description="Transposase-associated" evidence="1">
    <location>
        <begin position="11"/>
        <end position="51"/>
    </location>
</feature>
<evidence type="ECO:0000313" key="3">
    <source>
        <dbReference type="Proteomes" id="UP000631114"/>
    </source>
</evidence>
<gene>
    <name evidence="2" type="ORF">IFM89_015338</name>
</gene>
<organism evidence="2 3">
    <name type="scientific">Coptis chinensis</name>
    <dbReference type="NCBI Taxonomy" id="261450"/>
    <lineage>
        <taxon>Eukaryota</taxon>
        <taxon>Viridiplantae</taxon>
        <taxon>Streptophyta</taxon>
        <taxon>Embryophyta</taxon>
        <taxon>Tracheophyta</taxon>
        <taxon>Spermatophyta</taxon>
        <taxon>Magnoliopsida</taxon>
        <taxon>Ranunculales</taxon>
        <taxon>Ranunculaceae</taxon>
        <taxon>Coptidoideae</taxon>
        <taxon>Coptis</taxon>
    </lineage>
</organism>
<reference evidence="2 3" key="1">
    <citation type="submission" date="2020-10" db="EMBL/GenBank/DDBJ databases">
        <title>The Coptis chinensis genome and diversification of protoberbering-type alkaloids.</title>
        <authorList>
            <person name="Wang B."/>
            <person name="Shu S."/>
            <person name="Song C."/>
            <person name="Liu Y."/>
        </authorList>
    </citation>
    <scope>NUCLEOTIDE SEQUENCE [LARGE SCALE GENOMIC DNA]</scope>
    <source>
        <strain evidence="2">HL-2020</strain>
        <tissue evidence="2">Leaf</tissue>
    </source>
</reference>
<protein>
    <recommendedName>
        <fullName evidence="1">Transposase-associated domain-containing protein</fullName>
    </recommendedName>
</protein>
<accession>A0A835IN07</accession>
<keyword evidence="3" id="KW-1185">Reference proteome</keyword>
<proteinExistence type="predicted"/>